<proteinExistence type="predicted"/>
<gene>
    <name evidence="1" type="ORF">FHU38_002942</name>
</gene>
<dbReference type="InterPro" id="IPR029060">
    <property type="entry name" value="PIN-like_dom_sf"/>
</dbReference>
<dbReference type="Gene3D" id="3.40.50.1010">
    <property type="entry name" value="5'-nuclease"/>
    <property type="match status" value="1"/>
</dbReference>
<reference evidence="1 2" key="1">
    <citation type="submission" date="2020-03" db="EMBL/GenBank/DDBJ databases">
        <title>Sequencing the genomes of 1000 actinobacteria strains.</title>
        <authorList>
            <person name="Klenk H.-P."/>
        </authorList>
    </citation>
    <scope>NUCLEOTIDE SEQUENCE [LARGE SCALE GENOMIC DNA]</scope>
    <source>
        <strain evidence="1 2">DSM 45685</strain>
    </source>
</reference>
<evidence type="ECO:0000313" key="2">
    <source>
        <dbReference type="Proteomes" id="UP000545493"/>
    </source>
</evidence>
<protein>
    <submittedName>
        <fullName evidence="1">Putative nucleic acid-binding protein</fullName>
    </submittedName>
</protein>
<comment type="caution">
    <text evidence="1">The sequence shown here is derived from an EMBL/GenBank/DDBJ whole genome shotgun (WGS) entry which is preliminary data.</text>
</comment>
<accession>A0A7X5URT9</accession>
<dbReference type="AlphaFoldDB" id="A0A7X5URT9"/>
<sequence length="59" mass="6544">MPLPFDDAAAEHYAEIVLRRQREGRPMSTADAQLAAICRRHATAPATRNVEDFTGTECD</sequence>
<name>A0A7X5URT9_9PSEU</name>
<dbReference type="SUPFAM" id="SSF88723">
    <property type="entry name" value="PIN domain-like"/>
    <property type="match status" value="1"/>
</dbReference>
<dbReference type="EMBL" id="JAAOYM010000001">
    <property type="protein sequence ID" value="NIJ12598.1"/>
    <property type="molecule type" value="Genomic_DNA"/>
</dbReference>
<dbReference type="RefSeq" id="WP_167165479.1">
    <property type="nucleotide sequence ID" value="NZ_JAAOYM010000001.1"/>
</dbReference>
<evidence type="ECO:0000313" key="1">
    <source>
        <dbReference type="EMBL" id="NIJ12598.1"/>
    </source>
</evidence>
<dbReference type="Proteomes" id="UP000545493">
    <property type="component" value="Unassembled WGS sequence"/>
</dbReference>
<keyword evidence="2" id="KW-1185">Reference proteome</keyword>
<organism evidence="1 2">
    <name type="scientific">Saccharomonospora amisosensis</name>
    <dbReference type="NCBI Taxonomy" id="1128677"/>
    <lineage>
        <taxon>Bacteria</taxon>
        <taxon>Bacillati</taxon>
        <taxon>Actinomycetota</taxon>
        <taxon>Actinomycetes</taxon>
        <taxon>Pseudonocardiales</taxon>
        <taxon>Pseudonocardiaceae</taxon>
        <taxon>Saccharomonospora</taxon>
    </lineage>
</organism>